<dbReference type="CTD" id="20205146"/>
<comment type="pathway">
    <text evidence="3">Amino-acid degradation; L-phenylalanine degradation; acetoacetate and fumarate from L-phenylalanine: step 5/6.</text>
</comment>
<dbReference type="PROSITE" id="PS50404">
    <property type="entry name" value="GST_NTER"/>
    <property type="match status" value="1"/>
</dbReference>
<evidence type="ECO:0000313" key="11">
    <source>
        <dbReference type="EnsemblMetazoa" id="HelroP174858"/>
    </source>
</evidence>
<dbReference type="AlphaFoldDB" id="T1F8J7"/>
<evidence type="ECO:0000259" key="8">
    <source>
        <dbReference type="PROSITE" id="PS50404"/>
    </source>
</evidence>
<keyword evidence="7" id="KW-0585">Phenylalanine catabolism</keyword>
<evidence type="ECO:0000256" key="7">
    <source>
        <dbReference type="ARBA" id="ARBA00023232"/>
    </source>
</evidence>
<dbReference type="Pfam" id="PF13409">
    <property type="entry name" value="GST_N_2"/>
    <property type="match status" value="1"/>
</dbReference>
<dbReference type="SFLD" id="SFLDG00358">
    <property type="entry name" value="Main_(cytGST)"/>
    <property type="match status" value="1"/>
</dbReference>
<comment type="similarity">
    <text evidence="4">Belongs to the GST superfamily. Zeta family.</text>
</comment>
<feature type="domain" description="GST N-terminal" evidence="8">
    <location>
        <begin position="3"/>
        <end position="94"/>
    </location>
</feature>
<dbReference type="Gene3D" id="1.20.1050.10">
    <property type="match status" value="1"/>
</dbReference>
<dbReference type="FunFam" id="1.20.1050.10:FF:000010">
    <property type="entry name" value="Maleylacetoacetate isomerase isoform 1"/>
    <property type="match status" value="1"/>
</dbReference>
<dbReference type="SFLD" id="SFLDS00019">
    <property type="entry name" value="Glutathione_Transferase_(cytos"/>
    <property type="match status" value="1"/>
</dbReference>
<dbReference type="EnsemblMetazoa" id="HelroT174858">
    <property type="protein sequence ID" value="HelroP174858"/>
    <property type="gene ID" value="HelroG174858"/>
</dbReference>
<accession>T1F8J7</accession>
<dbReference type="InterPro" id="IPR034333">
    <property type="entry name" value="GST_Zeta_N"/>
</dbReference>
<evidence type="ECO:0000313" key="10">
    <source>
        <dbReference type="EMBL" id="ESO01306.1"/>
    </source>
</evidence>
<dbReference type="EC" id="5.2.1.2" evidence="5"/>
<dbReference type="InterPro" id="IPR005955">
    <property type="entry name" value="GST_Zeta"/>
</dbReference>
<dbReference type="NCBIfam" id="TIGR01262">
    <property type="entry name" value="maiA"/>
    <property type="match status" value="1"/>
</dbReference>
<dbReference type="EMBL" id="AMQM01005068">
    <property type="status" value="NOT_ANNOTATED_CDS"/>
    <property type="molecule type" value="Genomic_DNA"/>
</dbReference>
<evidence type="ECO:0000256" key="2">
    <source>
        <dbReference type="ARBA" id="ARBA00001955"/>
    </source>
</evidence>
<dbReference type="RefSeq" id="XP_009020542.1">
    <property type="nucleotide sequence ID" value="XM_009022294.1"/>
</dbReference>
<dbReference type="InterPro" id="IPR010987">
    <property type="entry name" value="Glutathione-S-Trfase_C-like"/>
</dbReference>
<dbReference type="GO" id="GO:0004364">
    <property type="term" value="F:glutathione transferase activity"/>
    <property type="evidence" value="ECO:0000318"/>
    <property type="project" value="GO_Central"/>
</dbReference>
<name>T1F8J7_HELRO</name>
<evidence type="ECO:0000256" key="5">
    <source>
        <dbReference type="ARBA" id="ARBA00013199"/>
    </source>
</evidence>
<dbReference type="OMA" id="VYNAHRF"/>
<dbReference type="SUPFAM" id="SSF47616">
    <property type="entry name" value="GST C-terminal domain-like"/>
    <property type="match status" value="1"/>
</dbReference>
<comment type="catalytic activity">
    <reaction evidence="1">
        <text>4-maleylacetoacetate = 4-fumarylacetoacetate</text>
        <dbReference type="Rhea" id="RHEA:14817"/>
        <dbReference type="ChEBI" id="CHEBI:17105"/>
        <dbReference type="ChEBI" id="CHEBI:18034"/>
        <dbReference type="EC" id="5.2.1.2"/>
    </reaction>
</comment>
<evidence type="ECO:0000313" key="12">
    <source>
        <dbReference type="Proteomes" id="UP000015101"/>
    </source>
</evidence>
<evidence type="ECO:0000256" key="4">
    <source>
        <dbReference type="ARBA" id="ARBA00010007"/>
    </source>
</evidence>
<evidence type="ECO:0000256" key="3">
    <source>
        <dbReference type="ARBA" id="ARBA00004671"/>
    </source>
</evidence>
<dbReference type="eggNOG" id="KOG0868">
    <property type="taxonomic scope" value="Eukaryota"/>
</dbReference>
<dbReference type="GO" id="GO:0006572">
    <property type="term" value="P:L-tyrosine catabolic process"/>
    <property type="evidence" value="ECO:0007669"/>
    <property type="project" value="UniProtKB-KW"/>
</dbReference>
<dbReference type="PANTHER" id="PTHR42673">
    <property type="entry name" value="MALEYLACETOACETATE ISOMERASE"/>
    <property type="match status" value="1"/>
</dbReference>
<dbReference type="Proteomes" id="UP000015101">
    <property type="component" value="Unassembled WGS sequence"/>
</dbReference>
<gene>
    <name evidence="11" type="primary">20205146</name>
    <name evidence="10" type="ORF">HELRODRAFT_174858</name>
</gene>
<dbReference type="PANTHER" id="PTHR42673:SF4">
    <property type="entry name" value="MALEYLACETOACETATE ISOMERASE"/>
    <property type="match status" value="1"/>
</dbReference>
<dbReference type="GO" id="GO:0006559">
    <property type="term" value="P:L-phenylalanine catabolic process"/>
    <property type="evidence" value="ECO:0000318"/>
    <property type="project" value="GO_Central"/>
</dbReference>
<comment type="cofactor">
    <cofactor evidence="2">
        <name>glutathione</name>
        <dbReference type="ChEBI" id="CHEBI:57925"/>
    </cofactor>
</comment>
<dbReference type="CDD" id="cd03042">
    <property type="entry name" value="GST_N_Zeta"/>
    <property type="match status" value="1"/>
</dbReference>
<reference evidence="12" key="1">
    <citation type="submission" date="2012-12" db="EMBL/GenBank/DDBJ databases">
        <authorList>
            <person name="Hellsten U."/>
            <person name="Grimwood J."/>
            <person name="Chapman J.A."/>
            <person name="Shapiro H."/>
            <person name="Aerts A."/>
            <person name="Otillar R.P."/>
            <person name="Terry A.Y."/>
            <person name="Boore J.L."/>
            <person name="Simakov O."/>
            <person name="Marletaz F."/>
            <person name="Cho S.-J."/>
            <person name="Edsinger-Gonzales E."/>
            <person name="Havlak P."/>
            <person name="Kuo D.-H."/>
            <person name="Larsson T."/>
            <person name="Lv J."/>
            <person name="Arendt D."/>
            <person name="Savage R."/>
            <person name="Osoegawa K."/>
            <person name="de Jong P."/>
            <person name="Lindberg D.R."/>
            <person name="Seaver E.C."/>
            <person name="Weisblat D.A."/>
            <person name="Putnam N.H."/>
            <person name="Grigoriev I.V."/>
            <person name="Rokhsar D.S."/>
        </authorList>
    </citation>
    <scope>NUCLEOTIDE SEQUENCE</scope>
</reference>
<dbReference type="FunCoup" id="T1F8J7">
    <property type="interactions" value="832"/>
</dbReference>
<dbReference type="Gene3D" id="3.40.30.10">
    <property type="entry name" value="Glutaredoxin"/>
    <property type="match status" value="1"/>
</dbReference>
<dbReference type="GO" id="GO:0005739">
    <property type="term" value="C:mitochondrion"/>
    <property type="evidence" value="ECO:0000318"/>
    <property type="project" value="GO_Central"/>
</dbReference>
<feature type="domain" description="GST C-terminal" evidence="9">
    <location>
        <begin position="99"/>
        <end position="224"/>
    </location>
</feature>
<dbReference type="InterPro" id="IPR036282">
    <property type="entry name" value="Glutathione-S-Trfase_C_sf"/>
</dbReference>
<dbReference type="InterPro" id="IPR040079">
    <property type="entry name" value="Glutathione_S-Trfase"/>
</dbReference>
<dbReference type="InterPro" id="IPR036249">
    <property type="entry name" value="Thioredoxin-like_sf"/>
</dbReference>
<dbReference type="GO" id="GO:0016034">
    <property type="term" value="F:maleylacetoacetate isomerase activity"/>
    <property type="evidence" value="ECO:0000318"/>
    <property type="project" value="GO_Central"/>
</dbReference>
<dbReference type="EMBL" id="KB096785">
    <property type="protein sequence ID" value="ESO01306.1"/>
    <property type="molecule type" value="Genomic_DNA"/>
</dbReference>
<organism evidence="11 12">
    <name type="scientific">Helobdella robusta</name>
    <name type="common">Californian leech</name>
    <dbReference type="NCBI Taxonomy" id="6412"/>
    <lineage>
        <taxon>Eukaryota</taxon>
        <taxon>Metazoa</taxon>
        <taxon>Spiralia</taxon>
        <taxon>Lophotrochozoa</taxon>
        <taxon>Annelida</taxon>
        <taxon>Clitellata</taxon>
        <taxon>Hirudinea</taxon>
        <taxon>Rhynchobdellida</taxon>
        <taxon>Glossiphoniidae</taxon>
        <taxon>Helobdella</taxon>
    </lineage>
</organism>
<dbReference type="OrthoDB" id="202840at2759"/>
<reference evidence="11" key="3">
    <citation type="submission" date="2015-06" db="UniProtKB">
        <authorList>
            <consortium name="EnsemblMetazoa"/>
        </authorList>
    </citation>
    <scope>IDENTIFICATION</scope>
</reference>
<dbReference type="PROSITE" id="PS50405">
    <property type="entry name" value="GST_CTER"/>
    <property type="match status" value="1"/>
</dbReference>
<sequence length="227" mass="25917">MPNTPVLYSYFRSSASWRVRIGKYFFLFCSLAYKKIDYAYQSVNLIRNGGEQLKKEFLDINPLGQVPALIIDNNTFTQSLPIIEYLEETRPEYPLLPKDPVKRCQVRQLSEVINSGIQPIQNLAVIKKLAEMTGNPDDKTKWSHFWISRGLEAYEKLVQKTAGKFSVGDDVTLADLCLIPQLYNATRNGVDLSQFPTIQRIADECRQLECFKMADPSNQPDCPADLK</sequence>
<proteinExistence type="inferred from homology"/>
<evidence type="ECO:0000256" key="6">
    <source>
        <dbReference type="ARBA" id="ARBA00022878"/>
    </source>
</evidence>
<dbReference type="STRING" id="6412.T1F8J7"/>
<dbReference type="SUPFAM" id="SSF52833">
    <property type="entry name" value="Thioredoxin-like"/>
    <property type="match status" value="1"/>
</dbReference>
<dbReference type="HOGENOM" id="CLU_011226_20_1_1"/>
<dbReference type="UniPathway" id="UPA00139">
    <property type="reaction ID" value="UER00340"/>
</dbReference>
<dbReference type="InterPro" id="IPR004045">
    <property type="entry name" value="Glutathione_S-Trfase_N"/>
</dbReference>
<reference evidence="10 12" key="2">
    <citation type="journal article" date="2013" name="Nature">
        <title>Insights into bilaterian evolution from three spiralian genomes.</title>
        <authorList>
            <person name="Simakov O."/>
            <person name="Marletaz F."/>
            <person name="Cho S.J."/>
            <person name="Edsinger-Gonzales E."/>
            <person name="Havlak P."/>
            <person name="Hellsten U."/>
            <person name="Kuo D.H."/>
            <person name="Larsson T."/>
            <person name="Lv J."/>
            <person name="Arendt D."/>
            <person name="Savage R."/>
            <person name="Osoegawa K."/>
            <person name="de Jong P."/>
            <person name="Grimwood J."/>
            <person name="Chapman J.A."/>
            <person name="Shapiro H."/>
            <person name="Aerts A."/>
            <person name="Otillar R.P."/>
            <person name="Terry A.Y."/>
            <person name="Boore J.L."/>
            <person name="Grigoriev I.V."/>
            <person name="Lindberg D.R."/>
            <person name="Seaver E.C."/>
            <person name="Weisblat D.A."/>
            <person name="Putnam N.H."/>
            <person name="Rokhsar D.S."/>
        </authorList>
    </citation>
    <scope>NUCLEOTIDE SEQUENCE</scope>
</reference>
<dbReference type="KEGG" id="hro:HELRODRAFT_174858"/>
<evidence type="ECO:0000256" key="1">
    <source>
        <dbReference type="ARBA" id="ARBA00001622"/>
    </source>
</evidence>
<keyword evidence="6" id="KW-0828">Tyrosine catabolism</keyword>
<dbReference type="GO" id="GO:0006749">
    <property type="term" value="P:glutathione metabolic process"/>
    <property type="evidence" value="ECO:0000318"/>
    <property type="project" value="GO_Central"/>
</dbReference>
<keyword evidence="12" id="KW-1185">Reference proteome</keyword>
<dbReference type="InterPro" id="IPR034330">
    <property type="entry name" value="GST_Zeta_C"/>
</dbReference>
<protein>
    <recommendedName>
        <fullName evidence="5">maleylacetoacetate isomerase</fullName>
        <ecNumber evidence="5">5.2.1.2</ecNumber>
    </recommendedName>
</protein>
<evidence type="ECO:0000259" key="9">
    <source>
        <dbReference type="PROSITE" id="PS50405"/>
    </source>
</evidence>
<dbReference type="GeneID" id="20205146"/>
<dbReference type="CDD" id="cd03191">
    <property type="entry name" value="GST_C_Zeta"/>
    <property type="match status" value="1"/>
</dbReference>
<dbReference type="InParanoid" id="T1F8J7"/>